<dbReference type="Gene3D" id="1.25.40.10">
    <property type="entry name" value="Tetratricopeptide repeat domain"/>
    <property type="match status" value="4"/>
</dbReference>
<keyword evidence="1" id="KW-0547">Nucleotide-binding</keyword>
<dbReference type="Gene3D" id="1.10.10.10">
    <property type="entry name" value="Winged helix-like DNA-binding domain superfamily/Winged helix DNA-binding domain"/>
    <property type="match status" value="1"/>
</dbReference>
<dbReference type="InterPro" id="IPR011990">
    <property type="entry name" value="TPR-like_helical_dom_sf"/>
</dbReference>
<evidence type="ECO:0000313" key="4">
    <source>
        <dbReference type="EMBL" id="RIH80523.1"/>
    </source>
</evidence>
<keyword evidence="5" id="KW-1185">Reference proteome</keyword>
<evidence type="ECO:0000256" key="2">
    <source>
        <dbReference type="ARBA" id="ARBA00022840"/>
    </source>
</evidence>
<dbReference type="InterPro" id="IPR036388">
    <property type="entry name" value="WH-like_DNA-bd_sf"/>
</dbReference>
<dbReference type="SMART" id="SM00028">
    <property type="entry name" value="TPR"/>
    <property type="match status" value="4"/>
</dbReference>
<proteinExistence type="predicted"/>
<dbReference type="SUPFAM" id="SSF81901">
    <property type="entry name" value="HCP-like"/>
    <property type="match status" value="1"/>
</dbReference>
<dbReference type="Pfam" id="PF13191">
    <property type="entry name" value="AAA_16"/>
    <property type="match status" value="1"/>
</dbReference>
<dbReference type="Pfam" id="PF13181">
    <property type="entry name" value="TPR_8"/>
    <property type="match status" value="1"/>
</dbReference>
<evidence type="ECO:0000256" key="1">
    <source>
        <dbReference type="ARBA" id="ARBA00022741"/>
    </source>
</evidence>
<dbReference type="EMBL" id="QWKY01000005">
    <property type="protein sequence ID" value="RIH80523.1"/>
    <property type="molecule type" value="Genomic_DNA"/>
</dbReference>
<gene>
    <name evidence="4" type="ORF">Mhypo_00439</name>
</gene>
<dbReference type="SUPFAM" id="SSF48452">
    <property type="entry name" value="TPR-like"/>
    <property type="match status" value="2"/>
</dbReference>
<name>A0ABX9MQI0_9DEIN</name>
<dbReference type="InterPro" id="IPR027417">
    <property type="entry name" value="P-loop_NTPase"/>
</dbReference>
<dbReference type="PANTHER" id="PTHR16305">
    <property type="entry name" value="TESTICULAR SOLUBLE ADENYLYL CYCLASE"/>
    <property type="match status" value="1"/>
</dbReference>
<dbReference type="Pfam" id="PF13424">
    <property type="entry name" value="TPR_12"/>
    <property type="match status" value="1"/>
</dbReference>
<dbReference type="InterPro" id="IPR041664">
    <property type="entry name" value="AAA_16"/>
</dbReference>
<organism evidence="4 5">
    <name type="scientific">Meiothermus hypogaeus</name>
    <dbReference type="NCBI Taxonomy" id="884155"/>
    <lineage>
        <taxon>Bacteria</taxon>
        <taxon>Thermotogati</taxon>
        <taxon>Deinococcota</taxon>
        <taxon>Deinococci</taxon>
        <taxon>Thermales</taxon>
        <taxon>Thermaceae</taxon>
        <taxon>Meiothermus</taxon>
    </lineage>
</organism>
<dbReference type="PANTHER" id="PTHR16305:SF28">
    <property type="entry name" value="GUANYLATE CYCLASE DOMAIN-CONTAINING PROTEIN"/>
    <property type="match status" value="1"/>
</dbReference>
<sequence length="1034" mass="113695">MVRLEGAETRVEPTALLRPRLKGVVLKRVGLALALWGEPGVGKSHTARQLLRETSCRSFSFPAMVPPGALVRGIPRPDRLPAWAEHLLLKLQKGEALGSKRTAEALGALLSALAPVVLHLEDIHEVSPEGLEWIQALAALALRTRGVALLVTSRSIPPEPFEAYRVTPLSPEASQAMLEAEMGSPLPEGALAWIYGRAQGNPLFSLEYLRHLARQGFLWSDGRRWYWRPPQVGTLPLTVEALLEHWLREATDSPTLRQALESKALLGLGASPVVWAKVAGLSSQELNTAQLALQRKGLFWAGEFAHPLYQEVTLHSLPAQVRRGYAQRALEALADQPLAAARFLEEAGLQADQILARLQGAAETAQQQGDEVQAARLWARAATHAPAPQRCELAFAAARVLEKADRPEAMRLLRLVLEDQPNHPEALYLLAGCYADLGDSREVERLMERFPDHEKARPDWVKHRIALQFALGDYKSVLQHWEAHPALHHEPTPTLAYNIGFARTLQGDHAGAEAIAKAALNQPCSLLDRARLLTVCGLARFYQDDLEAALSLFNQAVEAARSAGQPAYTASTLHNRAMVLEELSREAEMLADTEEALRLYAEAGISRHYASTLTKKARILHEMGQYERAEEAFRESREILQQSDASSFLITCEAQLSNLYLDWQPTYGHALARKHAESAVELAKPFGGSKLFMALCQLSRVETSSGRATRGLEIAQECLAMAQGFGLKQPQYQALTAQGLALADLGQAEAARTCLEKAYQLASGSDWQVYPERIGLELDRITANLESARRRLRWFEERGLLNGAQLARRYFPALNPQPVSVNSSPQAPLRLEVLGPMQLGGQAVRGQKRKELLAALLEARVAGRGEAGKLELLDHLYPGEDEEKAASSLKELIHTVRTNLGASAVVTTPAGYALGVAVSSDLEEFLRTGDPSLWRGAYLEGLSSFHETVRESVHLALGSRAEALLEADPKEAARLGRILLEADPYDLEALRLTLGALRRAGNHKSLGRLYEEARARMLEVGETLPERWQGFLTA</sequence>
<protein>
    <submittedName>
        <fullName evidence="4">Tetratricopeptide repeat protein</fullName>
    </submittedName>
</protein>
<dbReference type="SUPFAM" id="SSF52540">
    <property type="entry name" value="P-loop containing nucleoside triphosphate hydrolases"/>
    <property type="match status" value="1"/>
</dbReference>
<feature type="domain" description="Orc1-like AAA ATPase" evidence="3">
    <location>
        <begin position="29"/>
        <end position="141"/>
    </location>
</feature>
<accession>A0ABX9MQI0</accession>
<dbReference type="Proteomes" id="UP000265443">
    <property type="component" value="Unassembled WGS sequence"/>
</dbReference>
<keyword evidence="2" id="KW-0067">ATP-binding</keyword>
<reference evidence="4 5" key="1">
    <citation type="submission" date="2018-08" db="EMBL/GenBank/DDBJ databases">
        <title>Meiothermus hypogaeus DSM 23238 genome sequencing project.</title>
        <authorList>
            <person name="Da Costa M.S."/>
            <person name="Albuquerque L."/>
            <person name="Raposo P."/>
            <person name="Froufe H.J.C."/>
            <person name="Barroso C.S."/>
            <person name="Egas C."/>
        </authorList>
    </citation>
    <scope>NUCLEOTIDE SEQUENCE [LARGE SCALE GENOMIC DNA]</scope>
    <source>
        <strain evidence="4 5">DSM 23238</strain>
    </source>
</reference>
<dbReference type="InterPro" id="IPR019734">
    <property type="entry name" value="TPR_rpt"/>
</dbReference>
<comment type="caution">
    <text evidence="4">The sequence shown here is derived from an EMBL/GenBank/DDBJ whole genome shotgun (WGS) entry which is preliminary data.</text>
</comment>
<evidence type="ECO:0000259" key="3">
    <source>
        <dbReference type="Pfam" id="PF13191"/>
    </source>
</evidence>
<evidence type="ECO:0000313" key="5">
    <source>
        <dbReference type="Proteomes" id="UP000265443"/>
    </source>
</evidence>
<dbReference type="Pfam" id="PF14559">
    <property type="entry name" value="TPR_19"/>
    <property type="match status" value="1"/>
</dbReference>